<protein>
    <submittedName>
        <fullName evidence="2">Uncharacterized protein</fullName>
    </submittedName>
</protein>
<comment type="caution">
    <text evidence="2">The sequence shown here is derived from an EMBL/GenBank/DDBJ whole genome shotgun (WGS) entry which is preliminary data.</text>
</comment>
<feature type="compositionally biased region" description="Basic and acidic residues" evidence="1">
    <location>
        <begin position="438"/>
        <end position="450"/>
    </location>
</feature>
<evidence type="ECO:0000256" key="1">
    <source>
        <dbReference type="SAM" id="MobiDB-lite"/>
    </source>
</evidence>
<dbReference type="AlphaFoldDB" id="A0A8S4Q9U1"/>
<organism evidence="2 3">
    <name type="scientific">Owenia fusiformis</name>
    <name type="common">Polychaete worm</name>
    <dbReference type="NCBI Taxonomy" id="6347"/>
    <lineage>
        <taxon>Eukaryota</taxon>
        <taxon>Metazoa</taxon>
        <taxon>Spiralia</taxon>
        <taxon>Lophotrochozoa</taxon>
        <taxon>Annelida</taxon>
        <taxon>Polychaeta</taxon>
        <taxon>Sedentaria</taxon>
        <taxon>Canalipalpata</taxon>
        <taxon>Sabellida</taxon>
        <taxon>Oweniida</taxon>
        <taxon>Oweniidae</taxon>
        <taxon>Owenia</taxon>
    </lineage>
</organism>
<feature type="compositionally biased region" description="Basic and acidic residues" evidence="1">
    <location>
        <begin position="460"/>
        <end position="470"/>
    </location>
</feature>
<feature type="region of interest" description="Disordered" evidence="1">
    <location>
        <begin position="438"/>
        <end position="518"/>
    </location>
</feature>
<gene>
    <name evidence="2" type="ORF">OFUS_LOCUS25130</name>
</gene>
<feature type="compositionally biased region" description="Basic and acidic residues" evidence="1">
    <location>
        <begin position="147"/>
        <end position="157"/>
    </location>
</feature>
<feature type="region of interest" description="Disordered" evidence="1">
    <location>
        <begin position="836"/>
        <end position="859"/>
    </location>
</feature>
<feature type="compositionally biased region" description="Polar residues" evidence="1">
    <location>
        <begin position="366"/>
        <end position="379"/>
    </location>
</feature>
<accession>A0A8S4Q9U1</accession>
<name>A0A8S4Q9U1_OWEFU</name>
<dbReference type="EMBL" id="CAIIXF020000012">
    <property type="protein sequence ID" value="CAH1801327.1"/>
    <property type="molecule type" value="Genomic_DNA"/>
</dbReference>
<feature type="region of interest" description="Disordered" evidence="1">
    <location>
        <begin position="366"/>
        <end position="386"/>
    </location>
</feature>
<feature type="compositionally biased region" description="Polar residues" evidence="1">
    <location>
        <begin position="850"/>
        <end position="859"/>
    </location>
</feature>
<sequence length="859" mass="95579">MMQNLLSYQCCHLSNNKKANYAKSRCVCLKKLKWTVSLQCLFPWKLLECGCLVKQRQQKEKVMSPQPETLKERTTDRNAIEALTCNSPTPSSPLWTYDIVPPVIPNDDDELDSEAPIAKGENISVSTARSERIDDEDVEKSVSTAESDTRDQTLHEDASEPNVIRLNIEHEKKTDLNINLNTNIERIGDSDNDSDITTLETQGIKPRSKNLGIHVFGRPNSCMERDLDIKTLETQRNKAKMNNHLFNKMRCTENDTEFDSDETRLETQKSVLRDHHINRNIETIHHVEDSDATTLDTQLLHRAKAYDNMVLKDQGINTDIEDNNGIYNDSIDNNISTQNSTVSSNMKITPTSFDFKFTQDSAVLSNHGNRKGSISSTGLDFSDNDSDETRFDASQVIVQLGGNHLDAQHPGTPQTCTNMSESLISQTKMAALSIKQRFSDRPNEIERKDGQLFQTGYQPKELKDTAEQHRSKVSPMTPDVELTQSSGTTSRSRGSSDRSRPKKSQGQRSSNSKSRLEDMEKIVKERHIKSMGILNKLETRLSKLQAAFNTGTYKVEELKCQLTSIHLTIKHIGAANKKEREDIKGDTDTRPTLKRLQLKLMAERHGKLATVVKQFQKLTSQLKNKSIAKPVEKVAAIPRGIPSTKAVIHQDADVKANDNQAENFSKTKKMQSIAKVKTFIAPFKDTGKDTQNVNSSIQTPNAQSFVTTAQLDDMMAQSSNLVAQSNKQASMKVQPITTLAQSNNTSALSLAATAKPDASAHRSAQSLDALAQSNVVTVHPIKQTVPTQSSVTVNLPTGPRIFDVIANNPELYELNCLTPNKITKTNLVRAPLEKISQTQSTTTMPPGTTNLAQSSTTKP</sequence>
<feature type="compositionally biased region" description="Low complexity" evidence="1">
    <location>
        <begin position="836"/>
        <end position="849"/>
    </location>
</feature>
<evidence type="ECO:0000313" key="2">
    <source>
        <dbReference type="EMBL" id="CAH1801327.1"/>
    </source>
</evidence>
<evidence type="ECO:0000313" key="3">
    <source>
        <dbReference type="Proteomes" id="UP000749559"/>
    </source>
</evidence>
<feature type="region of interest" description="Disordered" evidence="1">
    <location>
        <begin position="105"/>
        <end position="157"/>
    </location>
</feature>
<feature type="non-terminal residue" evidence="2">
    <location>
        <position position="1"/>
    </location>
</feature>
<keyword evidence="3" id="KW-1185">Reference proteome</keyword>
<reference evidence="2" key="1">
    <citation type="submission" date="2022-03" db="EMBL/GenBank/DDBJ databases">
        <authorList>
            <person name="Martin C."/>
        </authorList>
    </citation>
    <scope>NUCLEOTIDE SEQUENCE</scope>
</reference>
<dbReference type="Proteomes" id="UP000749559">
    <property type="component" value="Unassembled WGS sequence"/>
</dbReference>
<proteinExistence type="predicted"/>